<keyword evidence="2" id="KW-1185">Reference proteome</keyword>
<dbReference type="InParanoid" id="A0A077ZP39"/>
<organism evidence="1 2">
    <name type="scientific">Stylonychia lemnae</name>
    <name type="common">Ciliate</name>
    <dbReference type="NCBI Taxonomy" id="5949"/>
    <lineage>
        <taxon>Eukaryota</taxon>
        <taxon>Sar</taxon>
        <taxon>Alveolata</taxon>
        <taxon>Ciliophora</taxon>
        <taxon>Intramacronucleata</taxon>
        <taxon>Spirotrichea</taxon>
        <taxon>Stichotrichia</taxon>
        <taxon>Sporadotrichida</taxon>
        <taxon>Oxytrichidae</taxon>
        <taxon>Stylonychinae</taxon>
        <taxon>Stylonychia</taxon>
    </lineage>
</organism>
<name>A0A077ZP39_STYLE</name>
<sequence length="442" mass="52200">MAQKLQNIQVVKHYKRMSAGNSPTTFKQIQPQQPSNIFLKDNEEQKIIERQRFNELEPESLNPIFKALNYSSNRINIYFRMKRKKFQTFLTQITRIGELKIFLTRKYHFKTKQLVLIRYLDELRVLHKKDFKKYQETKLTNVIKRLIHGEQRFSDKKLKDNIQLRSEPLRLETVTDSLEQHNLPKLNSNFKNFQSQRVSPQNSFLDSMIPHTFGNQGGIDFNQIPHDDLNKKFVITESPPMPHKFDKSHSEQVSERGSIKKRSKVKKILLTKNNSFLKKVREYEQQQQQQSIQSKEQSQNPVKIVKTDRKNLHRYTSSGDMNEVGSLIDSNYNLSFGQNRYQNSNAGQQLTGNNLLSHINRVQSQIDFRYAPQQNYELTLSKAFNNDQRMLFQYEADGQKADTFGKQFQTMRDRNSMIIFTGVIRFEAPLIKREMILRLLAL</sequence>
<dbReference type="EMBL" id="CCKQ01000595">
    <property type="protein sequence ID" value="CDW71678.1"/>
    <property type="molecule type" value="Genomic_DNA"/>
</dbReference>
<proteinExistence type="predicted"/>
<evidence type="ECO:0000313" key="2">
    <source>
        <dbReference type="Proteomes" id="UP000039865"/>
    </source>
</evidence>
<reference evidence="1 2" key="1">
    <citation type="submission" date="2014-06" db="EMBL/GenBank/DDBJ databases">
        <authorList>
            <person name="Swart Estienne"/>
        </authorList>
    </citation>
    <scope>NUCLEOTIDE SEQUENCE [LARGE SCALE GENOMIC DNA]</scope>
    <source>
        <strain evidence="1 2">130c</strain>
    </source>
</reference>
<gene>
    <name evidence="1" type="primary">Contig5723.g6119</name>
    <name evidence="1" type="ORF">STYLEM_626</name>
</gene>
<dbReference type="Proteomes" id="UP000039865">
    <property type="component" value="Unassembled WGS sequence"/>
</dbReference>
<evidence type="ECO:0000313" key="1">
    <source>
        <dbReference type="EMBL" id="CDW71678.1"/>
    </source>
</evidence>
<protein>
    <submittedName>
        <fullName evidence="1">Uncharacterized protein</fullName>
    </submittedName>
</protein>
<accession>A0A077ZP39</accession>
<dbReference type="AlphaFoldDB" id="A0A077ZP39"/>